<dbReference type="AlphaFoldDB" id="A0A813ET25"/>
<protein>
    <submittedName>
        <fullName evidence="11">Uncharacterized protein</fullName>
    </submittedName>
</protein>
<evidence type="ECO:0000256" key="5">
    <source>
        <dbReference type="ARBA" id="ARBA00022989"/>
    </source>
</evidence>
<keyword evidence="9" id="KW-0407">Ion channel</keyword>
<evidence type="ECO:0000256" key="8">
    <source>
        <dbReference type="ARBA" id="ARBA00023286"/>
    </source>
</evidence>
<evidence type="ECO:0000256" key="6">
    <source>
        <dbReference type="ARBA" id="ARBA00023065"/>
    </source>
</evidence>
<feature type="transmembrane region" description="Helical" evidence="10">
    <location>
        <begin position="527"/>
        <end position="547"/>
    </location>
</feature>
<keyword evidence="6" id="KW-0406">Ion transport</keyword>
<proteinExistence type="inferred from homology"/>
<keyword evidence="8" id="KW-1071">Ligand-gated ion channel</keyword>
<dbReference type="EMBL" id="CAJNNV010016516">
    <property type="protein sequence ID" value="CAE8604493.1"/>
    <property type="molecule type" value="Genomic_DNA"/>
</dbReference>
<dbReference type="PANTHER" id="PTHR10125:SF31">
    <property type="entry name" value="P2X RECEPTOR E"/>
    <property type="match status" value="1"/>
</dbReference>
<evidence type="ECO:0000256" key="7">
    <source>
        <dbReference type="ARBA" id="ARBA00023136"/>
    </source>
</evidence>
<evidence type="ECO:0000256" key="1">
    <source>
        <dbReference type="ARBA" id="ARBA00004308"/>
    </source>
</evidence>
<comment type="subcellular location">
    <subcellularLocation>
        <location evidence="1">Endomembrane system</location>
    </subcellularLocation>
</comment>
<evidence type="ECO:0000256" key="3">
    <source>
        <dbReference type="ARBA" id="ARBA00022448"/>
    </source>
</evidence>
<keyword evidence="4 10" id="KW-0812">Transmembrane</keyword>
<sequence>MKLPSFLSTWQTPQVLAIQDARLGVLGVVLQVITLLYVVINLFVAKSYNFQATPGGFPTWWFEAGKLAETQAAGATYCTDPKYHWNYTATEGYWNERDINCKIADYTDMVQVAASDLMAFTYVKEEHRRNGPCSSSETDACLVLPVSGLRDVTNIVTPQGTSATCKCGKQQDYFLLGVEDIVLALQHTFTTGASTQYVSGSSNLAAKESKTARAIMTCLRKPEGSAAAKCKASPLKEQDWGDCCIQEFTPGQTLMLTIGEWVAAAGISLDDRLKGQVEASPTDGQFPFRRITGVKLHFMMRYYGQAGGAVGDGDETFKCEISISKKDGWTSAGAKNTYVSFNGNDDAEYYVERSRRGIRFEFFAEGAVEQFDYQSLINTIVAGMVFLGLTEVLVGFVAFYLLPEKDFYNKAKTRQMNYGRELARFGLDAAIACEAFKNWNGGRGAEKDESISKAELASVYKSGGFDAEMSNQFAKVVVEECSKDGESSISCSELIDLMSTDLVSIERLQKHADKKDDKDKNNIQQRILLSMFHITVCCELLVILLLFCCCSL</sequence>
<name>A0A813ET25_POLGL</name>
<keyword evidence="12" id="KW-1185">Reference proteome</keyword>
<dbReference type="GO" id="GO:0007165">
    <property type="term" value="P:signal transduction"/>
    <property type="evidence" value="ECO:0007669"/>
    <property type="project" value="UniProtKB-ARBA"/>
</dbReference>
<dbReference type="GO" id="GO:0015267">
    <property type="term" value="F:channel activity"/>
    <property type="evidence" value="ECO:0007669"/>
    <property type="project" value="UniProtKB-ARBA"/>
</dbReference>
<evidence type="ECO:0000256" key="4">
    <source>
        <dbReference type="ARBA" id="ARBA00022692"/>
    </source>
</evidence>
<evidence type="ECO:0000313" key="11">
    <source>
        <dbReference type="EMBL" id="CAE8604493.1"/>
    </source>
</evidence>
<dbReference type="Proteomes" id="UP000654075">
    <property type="component" value="Unassembled WGS sequence"/>
</dbReference>
<feature type="transmembrane region" description="Helical" evidence="10">
    <location>
        <begin position="380"/>
        <end position="402"/>
    </location>
</feature>
<dbReference type="Gene3D" id="1.10.238.10">
    <property type="entry name" value="EF-hand"/>
    <property type="match status" value="1"/>
</dbReference>
<reference evidence="11" key="1">
    <citation type="submission" date="2021-02" db="EMBL/GenBank/DDBJ databases">
        <authorList>
            <person name="Dougan E. K."/>
            <person name="Rhodes N."/>
            <person name="Thang M."/>
            <person name="Chan C."/>
        </authorList>
    </citation>
    <scope>NUCLEOTIDE SEQUENCE</scope>
</reference>
<gene>
    <name evidence="11" type="ORF">PGLA1383_LOCUS22653</name>
</gene>
<dbReference type="GO" id="GO:0070588">
    <property type="term" value="P:calcium ion transmembrane transport"/>
    <property type="evidence" value="ECO:0007669"/>
    <property type="project" value="TreeGrafter"/>
</dbReference>
<dbReference type="GO" id="GO:0012505">
    <property type="term" value="C:endomembrane system"/>
    <property type="evidence" value="ECO:0007669"/>
    <property type="project" value="UniProtKB-SubCell"/>
</dbReference>
<evidence type="ECO:0000256" key="2">
    <source>
        <dbReference type="ARBA" id="ARBA00009848"/>
    </source>
</evidence>
<comment type="similarity">
    <text evidence="2">Belongs to the P2X receptor family.</text>
</comment>
<dbReference type="InterPro" id="IPR011992">
    <property type="entry name" value="EF-hand-dom_pair"/>
</dbReference>
<accession>A0A813ET25</accession>
<dbReference type="InterPro" id="IPR059116">
    <property type="entry name" value="P2X_receptor"/>
</dbReference>
<evidence type="ECO:0000313" key="12">
    <source>
        <dbReference type="Proteomes" id="UP000654075"/>
    </source>
</evidence>
<evidence type="ECO:0000256" key="9">
    <source>
        <dbReference type="ARBA" id="ARBA00023303"/>
    </source>
</evidence>
<dbReference type="GO" id="GO:0016020">
    <property type="term" value="C:membrane"/>
    <property type="evidence" value="ECO:0007669"/>
    <property type="project" value="TreeGrafter"/>
</dbReference>
<dbReference type="PANTHER" id="PTHR10125">
    <property type="entry name" value="P2X PURINOCEPTOR"/>
    <property type="match status" value="1"/>
</dbReference>
<feature type="transmembrane region" description="Helical" evidence="10">
    <location>
        <begin position="21"/>
        <end position="44"/>
    </location>
</feature>
<evidence type="ECO:0000256" key="10">
    <source>
        <dbReference type="SAM" id="Phobius"/>
    </source>
</evidence>
<organism evidence="11 12">
    <name type="scientific">Polarella glacialis</name>
    <name type="common">Dinoflagellate</name>
    <dbReference type="NCBI Taxonomy" id="89957"/>
    <lineage>
        <taxon>Eukaryota</taxon>
        <taxon>Sar</taxon>
        <taxon>Alveolata</taxon>
        <taxon>Dinophyceae</taxon>
        <taxon>Suessiales</taxon>
        <taxon>Suessiaceae</taxon>
        <taxon>Polarella</taxon>
    </lineage>
</organism>
<dbReference type="SUPFAM" id="SSF47473">
    <property type="entry name" value="EF-hand"/>
    <property type="match status" value="1"/>
</dbReference>
<dbReference type="OMA" id="ITHEFET"/>
<keyword evidence="5 10" id="KW-1133">Transmembrane helix</keyword>
<comment type="caution">
    <text evidence="11">The sequence shown here is derived from an EMBL/GenBank/DDBJ whole genome shotgun (WGS) entry which is preliminary data.</text>
</comment>
<keyword evidence="7 10" id="KW-0472">Membrane</keyword>
<keyword evidence="3" id="KW-0813">Transport</keyword>
<dbReference type="OrthoDB" id="494673at2759"/>